<dbReference type="GO" id="GO:0050126">
    <property type="term" value="F:N-carbamoylputrescine amidase activity"/>
    <property type="evidence" value="ECO:0007669"/>
    <property type="project" value="TreeGrafter"/>
</dbReference>
<dbReference type="RefSeq" id="WP_141283923.1">
    <property type="nucleotide sequence ID" value="NZ_BAAAWK010000001.1"/>
</dbReference>
<organism evidence="4 5">
    <name type="scientific">Paenarthrobacter aurescens</name>
    <name type="common">Arthrobacter aurescens</name>
    <dbReference type="NCBI Taxonomy" id="43663"/>
    <lineage>
        <taxon>Bacteria</taxon>
        <taxon>Bacillati</taxon>
        <taxon>Actinomycetota</taxon>
        <taxon>Actinomycetes</taxon>
        <taxon>Micrococcales</taxon>
        <taxon>Micrococcaceae</taxon>
        <taxon>Paenarthrobacter</taxon>
    </lineage>
</organism>
<accession>A0A4Y3NLZ1</accession>
<dbReference type="Pfam" id="PF00795">
    <property type="entry name" value="CN_hydrolase"/>
    <property type="match status" value="1"/>
</dbReference>
<evidence type="ECO:0000256" key="2">
    <source>
        <dbReference type="SAM" id="MobiDB-lite"/>
    </source>
</evidence>
<protein>
    <submittedName>
        <fullName evidence="4">Carbon-nitrogen hydrolase family protein</fullName>
    </submittedName>
</protein>
<evidence type="ECO:0000256" key="1">
    <source>
        <dbReference type="ARBA" id="ARBA00022801"/>
    </source>
</evidence>
<evidence type="ECO:0000313" key="5">
    <source>
        <dbReference type="Proteomes" id="UP000317715"/>
    </source>
</evidence>
<dbReference type="Gene3D" id="3.60.110.10">
    <property type="entry name" value="Carbon-nitrogen hydrolase"/>
    <property type="match status" value="1"/>
</dbReference>
<dbReference type="SUPFAM" id="SSF56317">
    <property type="entry name" value="Carbon-nitrogen hydrolase"/>
    <property type="match status" value="1"/>
</dbReference>
<dbReference type="PANTHER" id="PTHR43674">
    <property type="entry name" value="NITRILASE C965.09-RELATED"/>
    <property type="match status" value="1"/>
</dbReference>
<reference evidence="4 5" key="1">
    <citation type="submission" date="2019-06" db="EMBL/GenBank/DDBJ databases">
        <title>Whole genome shotgun sequence of Paenarthrobacter aurescens NBRC 12136.</title>
        <authorList>
            <person name="Hosoyama A."/>
            <person name="Uohara A."/>
            <person name="Ohji S."/>
            <person name="Ichikawa N."/>
        </authorList>
    </citation>
    <scope>NUCLEOTIDE SEQUENCE [LARGE SCALE GENOMIC DNA]</scope>
    <source>
        <strain evidence="4 5">NBRC 12136</strain>
    </source>
</reference>
<feature type="region of interest" description="Disordered" evidence="2">
    <location>
        <begin position="84"/>
        <end position="105"/>
    </location>
</feature>
<dbReference type="PANTHER" id="PTHR43674:SF2">
    <property type="entry name" value="BETA-UREIDOPROPIONASE"/>
    <property type="match status" value="1"/>
</dbReference>
<gene>
    <name evidence="4" type="ORF">AAU01_24940</name>
</gene>
<evidence type="ECO:0000259" key="3">
    <source>
        <dbReference type="PROSITE" id="PS50263"/>
    </source>
</evidence>
<dbReference type="CDD" id="cd07197">
    <property type="entry name" value="nitrilase"/>
    <property type="match status" value="1"/>
</dbReference>
<sequence>MTHAPSAAERGPSSLRGGREPEPSTALRVALVQYRPHRAERPGEAVVANVQTHARLVERAHAEGARLVLFPELSLTGYELEGFGLDESRPGSDEGPGPWTSENDERLRPLQESCSSTGTTAVVGAGWRDVDSTPRLASLVVGPDGSLRAVFKTHLHGLERQLFVPGTGPGILTVDGWRIALAVCADAAHPAHAAAAAQEKADVYAVSALYVRGEEMRLGLHMGARSMDHRMFGLMANLGGETALGASCGLTGVWNPSGAVVAQAAGSGPAAVMATLERSSLDQYRLEDQYRLDTGE</sequence>
<keyword evidence="5" id="KW-1185">Reference proteome</keyword>
<dbReference type="InterPro" id="IPR003010">
    <property type="entry name" value="C-N_Hydrolase"/>
</dbReference>
<keyword evidence="1 4" id="KW-0378">Hydrolase</keyword>
<dbReference type="OrthoDB" id="9811121at2"/>
<evidence type="ECO:0000313" key="4">
    <source>
        <dbReference type="EMBL" id="GEB19739.1"/>
    </source>
</evidence>
<dbReference type="InterPro" id="IPR050345">
    <property type="entry name" value="Aliph_Amidase/BUP"/>
</dbReference>
<dbReference type="EMBL" id="BJMD01000014">
    <property type="protein sequence ID" value="GEB19739.1"/>
    <property type="molecule type" value="Genomic_DNA"/>
</dbReference>
<dbReference type="Proteomes" id="UP000317715">
    <property type="component" value="Unassembled WGS sequence"/>
</dbReference>
<dbReference type="AlphaFoldDB" id="A0A4Y3NLZ1"/>
<comment type="caution">
    <text evidence="4">The sequence shown here is derived from an EMBL/GenBank/DDBJ whole genome shotgun (WGS) entry which is preliminary data.</text>
</comment>
<name>A0A4Y3NLZ1_PAEAU</name>
<feature type="domain" description="CN hydrolase" evidence="3">
    <location>
        <begin position="27"/>
        <end position="278"/>
    </location>
</feature>
<proteinExistence type="predicted"/>
<dbReference type="InterPro" id="IPR036526">
    <property type="entry name" value="C-N_Hydrolase_sf"/>
</dbReference>
<dbReference type="GeneID" id="97300503"/>
<dbReference type="PROSITE" id="PS50263">
    <property type="entry name" value="CN_HYDROLASE"/>
    <property type="match status" value="1"/>
</dbReference>
<feature type="region of interest" description="Disordered" evidence="2">
    <location>
        <begin position="1"/>
        <end position="24"/>
    </location>
</feature>
<dbReference type="GO" id="GO:0033388">
    <property type="term" value="P:putrescine biosynthetic process from arginine"/>
    <property type="evidence" value="ECO:0007669"/>
    <property type="project" value="TreeGrafter"/>
</dbReference>